<evidence type="ECO:0000256" key="3">
    <source>
        <dbReference type="ARBA" id="ARBA00022806"/>
    </source>
</evidence>
<dbReference type="GO" id="GO:0005829">
    <property type="term" value="C:cytosol"/>
    <property type="evidence" value="ECO:0007669"/>
    <property type="project" value="TreeGrafter"/>
</dbReference>
<dbReference type="InterPro" id="IPR027417">
    <property type="entry name" value="P-loop_NTPase"/>
</dbReference>
<reference evidence="7" key="1">
    <citation type="journal article" date="2014" name="Front. Microbiol.">
        <title>High frequency of phylogenetically diverse reductive dehalogenase-homologous genes in deep subseafloor sedimentary metagenomes.</title>
        <authorList>
            <person name="Kawai M."/>
            <person name="Futagami T."/>
            <person name="Toyoda A."/>
            <person name="Takaki Y."/>
            <person name="Nishi S."/>
            <person name="Hori S."/>
            <person name="Arai W."/>
            <person name="Tsubouchi T."/>
            <person name="Morono Y."/>
            <person name="Uchiyama I."/>
            <person name="Ito T."/>
            <person name="Fujiyama A."/>
            <person name="Inagaki F."/>
            <person name="Takami H."/>
        </authorList>
    </citation>
    <scope>NUCLEOTIDE SEQUENCE</scope>
    <source>
        <strain evidence="7">Expedition CK06-06</strain>
    </source>
</reference>
<dbReference type="AlphaFoldDB" id="X1B493"/>
<keyword evidence="5" id="KW-0175">Coiled coil</keyword>
<accession>X1B493</accession>
<dbReference type="InterPro" id="IPR000212">
    <property type="entry name" value="DNA_helicase_UvrD/REP"/>
</dbReference>
<dbReference type="InterPro" id="IPR014016">
    <property type="entry name" value="UvrD-like_ATP-bd"/>
</dbReference>
<dbReference type="GO" id="GO:0016787">
    <property type="term" value="F:hydrolase activity"/>
    <property type="evidence" value="ECO:0007669"/>
    <property type="project" value="UniProtKB-KW"/>
</dbReference>
<evidence type="ECO:0000256" key="1">
    <source>
        <dbReference type="ARBA" id="ARBA00022741"/>
    </source>
</evidence>
<organism evidence="7">
    <name type="scientific">marine sediment metagenome</name>
    <dbReference type="NCBI Taxonomy" id="412755"/>
    <lineage>
        <taxon>unclassified sequences</taxon>
        <taxon>metagenomes</taxon>
        <taxon>ecological metagenomes</taxon>
    </lineage>
</organism>
<evidence type="ECO:0000259" key="6">
    <source>
        <dbReference type="Pfam" id="PF00580"/>
    </source>
</evidence>
<keyword evidence="4" id="KW-0067">ATP-binding</keyword>
<gene>
    <name evidence="7" type="ORF">S01H4_35065</name>
</gene>
<dbReference type="Gene3D" id="3.40.50.300">
    <property type="entry name" value="P-loop containing nucleotide triphosphate hydrolases"/>
    <property type="match status" value="1"/>
</dbReference>
<comment type="caution">
    <text evidence="7">The sequence shown here is derived from an EMBL/GenBank/DDBJ whole genome shotgun (WGS) entry which is preliminary data.</text>
</comment>
<feature type="coiled-coil region" evidence="5">
    <location>
        <begin position="63"/>
        <end position="90"/>
    </location>
</feature>
<dbReference type="Pfam" id="PF00580">
    <property type="entry name" value="UvrD-helicase"/>
    <property type="match status" value="1"/>
</dbReference>
<evidence type="ECO:0000256" key="5">
    <source>
        <dbReference type="SAM" id="Coils"/>
    </source>
</evidence>
<dbReference type="PANTHER" id="PTHR11070">
    <property type="entry name" value="UVRD / RECB / PCRA DNA HELICASE FAMILY MEMBER"/>
    <property type="match status" value="1"/>
</dbReference>
<keyword evidence="1" id="KW-0547">Nucleotide-binding</keyword>
<keyword evidence="2" id="KW-0378">Hydrolase</keyword>
<proteinExistence type="predicted"/>
<evidence type="ECO:0000313" key="7">
    <source>
        <dbReference type="EMBL" id="GAG76127.1"/>
    </source>
</evidence>
<dbReference type="GO" id="GO:0005524">
    <property type="term" value="F:ATP binding"/>
    <property type="evidence" value="ECO:0007669"/>
    <property type="project" value="UniProtKB-KW"/>
</dbReference>
<protein>
    <recommendedName>
        <fullName evidence="6">UvrD-like helicase ATP-binding domain-containing protein</fullName>
    </recommendedName>
</protein>
<evidence type="ECO:0000256" key="4">
    <source>
        <dbReference type="ARBA" id="ARBA00022840"/>
    </source>
</evidence>
<dbReference type="SUPFAM" id="SSF52540">
    <property type="entry name" value="P-loop containing nucleoside triphosphate hydrolases"/>
    <property type="match status" value="1"/>
</dbReference>
<dbReference type="EMBL" id="BART01018602">
    <property type="protein sequence ID" value="GAG76127.1"/>
    <property type="molecule type" value="Genomic_DNA"/>
</dbReference>
<evidence type="ECO:0000256" key="2">
    <source>
        <dbReference type="ARBA" id="ARBA00022801"/>
    </source>
</evidence>
<name>X1B493_9ZZZZ</name>
<dbReference type="PANTHER" id="PTHR11070:SF63">
    <property type="entry name" value="DNA HELICASE IV"/>
    <property type="match status" value="1"/>
</dbReference>
<feature type="domain" description="UvrD-like helicase ATP-binding" evidence="6">
    <location>
        <begin position="114"/>
        <end position="154"/>
    </location>
</feature>
<dbReference type="GO" id="GO:0000725">
    <property type="term" value="P:recombinational repair"/>
    <property type="evidence" value="ECO:0007669"/>
    <property type="project" value="TreeGrafter"/>
</dbReference>
<sequence length="163" mass="19597">MVLFMPKGKIRVIYQEKFEHKKKIEDNWQAFLNKNTYLVFNKRQQLIETIKKSAIIPRISWFYFKVRKKLKIIKNDLKRLEEVISNYNDIFIKKRLEEYSSFFEGKDDQLKFPLDEDQRLAIIKDDEHNLIVAGAGSGKTSVLTARIAYLIRRKENFLYLFLQ</sequence>
<dbReference type="GO" id="GO:0043138">
    <property type="term" value="F:3'-5' DNA helicase activity"/>
    <property type="evidence" value="ECO:0007669"/>
    <property type="project" value="TreeGrafter"/>
</dbReference>
<dbReference type="GO" id="GO:0003677">
    <property type="term" value="F:DNA binding"/>
    <property type="evidence" value="ECO:0007669"/>
    <property type="project" value="InterPro"/>
</dbReference>
<keyword evidence="3" id="KW-0347">Helicase</keyword>